<dbReference type="Pfam" id="PF02810">
    <property type="entry name" value="SEC-C"/>
    <property type="match status" value="1"/>
</dbReference>
<gene>
    <name evidence="1" type="ORF">SAMN05421877_11929</name>
</gene>
<dbReference type="Gene3D" id="3.10.450.50">
    <property type="match status" value="1"/>
</dbReference>
<evidence type="ECO:0000313" key="1">
    <source>
        <dbReference type="EMBL" id="SEG75588.1"/>
    </source>
</evidence>
<dbReference type="Proteomes" id="UP000236731">
    <property type="component" value="Unassembled WGS sequence"/>
</dbReference>
<dbReference type="SUPFAM" id="SSF103642">
    <property type="entry name" value="Sec-C motif"/>
    <property type="match status" value="1"/>
</dbReference>
<reference evidence="2" key="1">
    <citation type="submission" date="2016-10" db="EMBL/GenBank/DDBJ databases">
        <authorList>
            <person name="Varghese N."/>
            <person name="Submissions S."/>
        </authorList>
    </citation>
    <scope>NUCLEOTIDE SEQUENCE [LARGE SCALE GENOMIC DNA]</scope>
    <source>
        <strain evidence="2">DSM 22361</strain>
    </source>
</reference>
<accession>A0A1H6CRR8</accession>
<keyword evidence="2" id="KW-1185">Reference proteome</keyword>
<dbReference type="AlphaFoldDB" id="A0A1H6CRR8"/>
<dbReference type="EMBL" id="FNUT01000019">
    <property type="protein sequence ID" value="SEG75588.1"/>
    <property type="molecule type" value="Genomic_DNA"/>
</dbReference>
<organism evidence="1 2">
    <name type="scientific">Sphingobacterium lactis</name>
    <dbReference type="NCBI Taxonomy" id="797291"/>
    <lineage>
        <taxon>Bacteria</taxon>
        <taxon>Pseudomonadati</taxon>
        <taxon>Bacteroidota</taxon>
        <taxon>Sphingobacteriia</taxon>
        <taxon>Sphingobacteriales</taxon>
        <taxon>Sphingobacteriaceae</taxon>
        <taxon>Sphingobacterium</taxon>
    </lineage>
</organism>
<proteinExistence type="predicted"/>
<name>A0A1H6CRR8_9SPHI</name>
<evidence type="ECO:0000313" key="2">
    <source>
        <dbReference type="Proteomes" id="UP000236731"/>
    </source>
</evidence>
<sequence length="89" mass="9733">MLTETILSNNPHNQMEKKSIAIAAVYAGLATLMPQGKRERIVGYYNPETDKPQGRNETCKCGSGLKFKKCHGTPSRSLALPIDGKELEG</sequence>
<protein>
    <submittedName>
        <fullName evidence="1">SEC-C motif-containing protein</fullName>
    </submittedName>
</protein>
<dbReference type="InterPro" id="IPR004027">
    <property type="entry name" value="SEC_C_motif"/>
</dbReference>